<dbReference type="RefSeq" id="XP_066719792.1">
    <property type="nucleotide sequence ID" value="XM_066853937.1"/>
</dbReference>
<evidence type="ECO:0000313" key="2">
    <source>
        <dbReference type="EMBL" id="KAK8078721.1"/>
    </source>
</evidence>
<evidence type="ECO:0000256" key="1">
    <source>
        <dbReference type="SAM" id="MobiDB-lite"/>
    </source>
</evidence>
<dbReference type="EMBL" id="JAQQWL010000003">
    <property type="protein sequence ID" value="KAK8078721.1"/>
    <property type="molecule type" value="Genomic_DNA"/>
</dbReference>
<comment type="caution">
    <text evidence="2">The sequence shown here is derived from an EMBL/GenBank/DDBJ whole genome shotgun (WGS) entry which is preliminary data.</text>
</comment>
<keyword evidence="3" id="KW-1185">Reference proteome</keyword>
<gene>
    <name evidence="2" type="ORF">PG994_002528</name>
</gene>
<reference evidence="2 3" key="1">
    <citation type="submission" date="2023-01" db="EMBL/GenBank/DDBJ databases">
        <title>Analysis of 21 Apiospora genomes using comparative genomics revels a genus with tremendous synthesis potential of carbohydrate active enzymes and secondary metabolites.</title>
        <authorList>
            <person name="Sorensen T."/>
        </authorList>
    </citation>
    <scope>NUCLEOTIDE SEQUENCE [LARGE SCALE GENOMIC DNA]</scope>
    <source>
        <strain evidence="2 3">CBS 135458</strain>
    </source>
</reference>
<accession>A0ABR1W5C6</accession>
<dbReference type="Proteomes" id="UP001480595">
    <property type="component" value="Unassembled WGS sequence"/>
</dbReference>
<name>A0ABR1W5C6_9PEZI</name>
<sequence>MSMLKSRKRSSCQNPEDKWYEIWNILFPVVKQPETPYNLEANLRAPSVAGPTLDNEYLGNWWENLAGHLAGSLRDSLLSTGRPPSEHSPDPLRDHIAKALSDYRGRFPTLQDLDNNPLGQPKTEESTDLPGTRSHGSSRSCLSISTSHGFNDRDAWISGSPPNPSLSNFTYDTVLDMGSASVKFGSIDWSNGTSAPGYVPGVSMERPRFLSWDDLPPLERLHIESEAILPASDTAAAPYDFIGLGWSRKRAPLFLLPGWGGLAQLARVCWCRRRDTSRLDPAAQVQRAWGLGVGLILSGKFEVVYCNERRND</sequence>
<feature type="region of interest" description="Disordered" evidence="1">
    <location>
        <begin position="109"/>
        <end position="140"/>
    </location>
</feature>
<dbReference type="GeneID" id="92087000"/>
<evidence type="ECO:0000313" key="3">
    <source>
        <dbReference type="Proteomes" id="UP001480595"/>
    </source>
</evidence>
<proteinExistence type="predicted"/>
<organism evidence="2 3">
    <name type="scientific">Apiospora phragmitis</name>
    <dbReference type="NCBI Taxonomy" id="2905665"/>
    <lineage>
        <taxon>Eukaryota</taxon>
        <taxon>Fungi</taxon>
        <taxon>Dikarya</taxon>
        <taxon>Ascomycota</taxon>
        <taxon>Pezizomycotina</taxon>
        <taxon>Sordariomycetes</taxon>
        <taxon>Xylariomycetidae</taxon>
        <taxon>Amphisphaeriales</taxon>
        <taxon>Apiosporaceae</taxon>
        <taxon>Apiospora</taxon>
    </lineage>
</organism>
<protein>
    <submittedName>
        <fullName evidence="2">Uncharacterized protein</fullName>
    </submittedName>
</protein>